<dbReference type="RefSeq" id="WP_013548248.1">
    <property type="nucleotide sequence ID" value="NC_014933.1"/>
</dbReference>
<dbReference type="InterPro" id="IPR036363">
    <property type="entry name" value="Thiol_cytolysin_ab_sf"/>
</dbReference>
<dbReference type="Pfam" id="PF01289">
    <property type="entry name" value="Thiol_cytolysin"/>
    <property type="match status" value="1"/>
</dbReference>
<dbReference type="HOGENOM" id="CLU_527702_0_0_10"/>
<dbReference type="InterPro" id="IPR001869">
    <property type="entry name" value="Thiol_cytolysin"/>
</dbReference>
<reference evidence="1 2" key="2">
    <citation type="journal article" date="2011" name="Stand. Genomic Sci.">
        <title>Complete genome sequence of Bacteroides helcogenes type strain (P 36-108).</title>
        <authorList>
            <person name="Pati A."/>
            <person name="Gronow S."/>
            <person name="Zeytun A."/>
            <person name="Lapidus A."/>
            <person name="Nolan M."/>
            <person name="Hammon N."/>
            <person name="Deshpande S."/>
            <person name="Cheng J.F."/>
            <person name="Tapia R."/>
            <person name="Han C."/>
            <person name="Goodwin L."/>
            <person name="Pitluck S."/>
            <person name="Liolios K."/>
            <person name="Pagani I."/>
            <person name="Ivanova N."/>
            <person name="Mavromatis K."/>
            <person name="Chen A."/>
            <person name="Palaniappan K."/>
            <person name="Land M."/>
            <person name="Hauser L."/>
            <person name="Chang Y.J."/>
            <person name="Jeffries C.D."/>
            <person name="Detter J.C."/>
            <person name="Brambilla E."/>
            <person name="Rohde M."/>
            <person name="Goker M."/>
            <person name="Woyke T."/>
            <person name="Bristow J."/>
            <person name="Eisen J.A."/>
            <person name="Markowitz V."/>
            <person name="Hugenholtz P."/>
            <person name="Kyrpides N.C."/>
            <person name="Klenk H.P."/>
            <person name="Lucas S."/>
        </authorList>
    </citation>
    <scope>NUCLEOTIDE SEQUENCE [LARGE SCALE GENOMIC DNA]</scope>
    <source>
        <strain evidence="2">ATCC 35417 / DSM 20613 / JCM 6297 / CCUG 15421 / P 36-108</strain>
    </source>
</reference>
<keyword evidence="2" id="KW-1185">Reference proteome</keyword>
<dbReference type="GO" id="GO:0015485">
    <property type="term" value="F:cholesterol binding"/>
    <property type="evidence" value="ECO:0007669"/>
    <property type="project" value="InterPro"/>
</dbReference>
<gene>
    <name evidence="1" type="ordered locus">Bache_2716</name>
</gene>
<protein>
    <submittedName>
        <fullName evidence="1">Thiol-activated cytolysin</fullName>
    </submittedName>
</protein>
<dbReference type="eggNOG" id="ENOG502ZBFE">
    <property type="taxonomic scope" value="Bacteria"/>
</dbReference>
<dbReference type="AlphaFoldDB" id="E6SWX3"/>
<dbReference type="EMBL" id="CP002352">
    <property type="protein sequence ID" value="ADV44661.1"/>
    <property type="molecule type" value="Genomic_DNA"/>
</dbReference>
<accession>E6SWX3</accession>
<sequence length="524" mass="59088">MNKLIISGFYVILCSVFIFSSCSNDDSLPGNGLLGETAKSLDGYISSLPSIEQIKPFKERVVQQPESRSSVFGGAYLYTRASGNSSGQEFEQANEVEEQLLFSEDQEIFYPGALIKAKNIVNGSYTPIIVPRNPITISTSLVGDKKSSVTVEDPKLSTVRDALNDLLTRTYDTPSANITYSSEEVYDETYLKLALGANYTGTVGSVKASGLFSFKKEKNHFLVKIQQVFYTIDIDLPSKPSDFFSQADFDYKSLLGDEKPVYISSIKMGRVFLLGIETTMSKVEAEAKIQASFLRGAFDANAETAFNDLSKKSVIKARVLGGNASLSAKAISDIKQLKTLLEDGAKFSRDNPGIAISYKMRELGTNNTFRTVIYSKYRKNDSRFNDKRLDFHLYFEKSYLKTVAGKDVPFTGQIYLEVQKADAPNSRKEAIWFYHGTFEREIIAFEKGDKIILTFDRRDKDDEYRDEYVFELPSFEKLMERAEAIDGKYPHLYDMQTNGALVIMDSTKQLLLKLELEKHRIYEK</sequence>
<proteinExistence type="predicted"/>
<dbReference type="Gene3D" id="3.90.840.10">
    <property type="entry name" value="Thiol-activated cytolysin superfamily/Thiol-activated cytolysin, alpha-beta domain"/>
    <property type="match status" value="1"/>
</dbReference>
<dbReference type="PRINTS" id="PR01400">
    <property type="entry name" value="TACYTOLYSIN"/>
</dbReference>
<dbReference type="SUPFAM" id="SSF56978">
    <property type="entry name" value="Perfringolysin"/>
    <property type="match status" value="1"/>
</dbReference>
<dbReference type="PATRIC" id="fig|693979.3.peg.2843"/>
<dbReference type="Proteomes" id="UP000008630">
    <property type="component" value="Chromosome"/>
</dbReference>
<dbReference type="PROSITE" id="PS51257">
    <property type="entry name" value="PROKAR_LIPOPROTEIN"/>
    <property type="match status" value="1"/>
</dbReference>
<dbReference type="InterPro" id="IPR036359">
    <property type="entry name" value="Thiol_cytolysin_sf"/>
</dbReference>
<dbReference type="KEGG" id="bhl:Bache_2716"/>
<name>E6SWX3_BACT6</name>
<reference key="1">
    <citation type="submission" date="2010-11" db="EMBL/GenBank/DDBJ databases">
        <title>The complete genome of Bacteroides helcogenes P 36-108.</title>
        <authorList>
            <consortium name="US DOE Joint Genome Institute (JGI-PGF)"/>
            <person name="Lucas S."/>
            <person name="Copeland A."/>
            <person name="Lapidus A."/>
            <person name="Bruce D."/>
            <person name="Goodwin L."/>
            <person name="Pitluck S."/>
            <person name="Kyrpides N."/>
            <person name="Mavromatis K."/>
            <person name="Ivanova N."/>
            <person name="Zeytun A."/>
            <person name="Brettin T."/>
            <person name="Detter J.C."/>
            <person name="Tapia R."/>
            <person name="Han C."/>
            <person name="Land M."/>
            <person name="Hauser L."/>
            <person name="Markowitz V."/>
            <person name="Cheng J.-F."/>
            <person name="Hugenholtz P."/>
            <person name="Woyke T."/>
            <person name="Wu D."/>
            <person name="Gronow S."/>
            <person name="Wellnitz S."/>
            <person name="Brambilla E."/>
            <person name="Klenk H.-P."/>
            <person name="Eisen J.A."/>
        </authorList>
    </citation>
    <scope>NUCLEOTIDE SEQUENCE</scope>
    <source>
        <strain>P 36-108</strain>
    </source>
</reference>
<evidence type="ECO:0000313" key="1">
    <source>
        <dbReference type="EMBL" id="ADV44661.1"/>
    </source>
</evidence>
<dbReference type="Gene3D" id="3.40.30.40">
    <property type="entry name" value="Perfringolysin"/>
    <property type="match status" value="1"/>
</dbReference>
<organism evidence="1 2">
    <name type="scientific">Bacteroides helcogenes (strain ATCC 35417 / DSM 20613 / JCM 6297 / CCUG 15421 / P 36-108)</name>
    <dbReference type="NCBI Taxonomy" id="693979"/>
    <lineage>
        <taxon>Bacteria</taxon>
        <taxon>Pseudomonadati</taxon>
        <taxon>Bacteroidota</taxon>
        <taxon>Bacteroidia</taxon>
        <taxon>Bacteroidales</taxon>
        <taxon>Bacteroidaceae</taxon>
        <taxon>Bacteroides</taxon>
    </lineage>
</organism>
<dbReference type="STRING" id="693979.Bache_2716"/>
<evidence type="ECO:0000313" key="2">
    <source>
        <dbReference type="Proteomes" id="UP000008630"/>
    </source>
</evidence>